<evidence type="ECO:0000313" key="2">
    <source>
        <dbReference type="Proteomes" id="UP000789920"/>
    </source>
</evidence>
<evidence type="ECO:0000313" key="1">
    <source>
        <dbReference type="EMBL" id="CAG8836898.1"/>
    </source>
</evidence>
<sequence>IMRLRPYHITGNGLPHSDISGSQPIFRLPETYRRISRPSSPISPKLSTIHS</sequence>
<feature type="non-terminal residue" evidence="1">
    <location>
        <position position="1"/>
    </location>
</feature>
<accession>A0ACA9SEW8</accession>
<proteinExistence type="predicted"/>
<dbReference type="EMBL" id="CAJVQC010116005">
    <property type="protein sequence ID" value="CAG8836898.1"/>
    <property type="molecule type" value="Genomic_DNA"/>
</dbReference>
<name>A0ACA9SEW8_9GLOM</name>
<protein>
    <submittedName>
        <fullName evidence="1">1953_t:CDS:1</fullName>
    </submittedName>
</protein>
<comment type="caution">
    <text evidence="1">The sequence shown here is derived from an EMBL/GenBank/DDBJ whole genome shotgun (WGS) entry which is preliminary data.</text>
</comment>
<dbReference type="Proteomes" id="UP000789920">
    <property type="component" value="Unassembled WGS sequence"/>
</dbReference>
<reference evidence="1" key="1">
    <citation type="submission" date="2021-06" db="EMBL/GenBank/DDBJ databases">
        <authorList>
            <person name="Kallberg Y."/>
            <person name="Tangrot J."/>
            <person name="Rosling A."/>
        </authorList>
    </citation>
    <scope>NUCLEOTIDE SEQUENCE</scope>
    <source>
        <strain evidence="1">MA461A</strain>
    </source>
</reference>
<organism evidence="1 2">
    <name type="scientific">Racocetra persica</name>
    <dbReference type="NCBI Taxonomy" id="160502"/>
    <lineage>
        <taxon>Eukaryota</taxon>
        <taxon>Fungi</taxon>
        <taxon>Fungi incertae sedis</taxon>
        <taxon>Mucoromycota</taxon>
        <taxon>Glomeromycotina</taxon>
        <taxon>Glomeromycetes</taxon>
        <taxon>Diversisporales</taxon>
        <taxon>Gigasporaceae</taxon>
        <taxon>Racocetra</taxon>
    </lineage>
</organism>
<keyword evidence="2" id="KW-1185">Reference proteome</keyword>
<gene>
    <name evidence="1" type="ORF">RPERSI_LOCUS30092</name>
</gene>